<dbReference type="GO" id="GO:0016491">
    <property type="term" value="F:oxidoreductase activity"/>
    <property type="evidence" value="ECO:0007669"/>
    <property type="project" value="TreeGrafter"/>
</dbReference>
<dbReference type="Pfam" id="PF00106">
    <property type="entry name" value="adh_short"/>
    <property type="match status" value="1"/>
</dbReference>
<dbReference type="PANTHER" id="PTHR43313:SF36">
    <property type="entry name" value="D-BETA-HYDROXYBUTYRATE DEHYDROGENASE, MITOCHONDRIAL"/>
    <property type="match status" value="1"/>
</dbReference>
<protein>
    <submittedName>
        <fullName evidence="4">Uncharacterized protein</fullName>
    </submittedName>
</protein>
<feature type="compositionally biased region" description="Polar residues" evidence="2">
    <location>
        <begin position="387"/>
        <end position="401"/>
    </location>
</feature>
<feature type="region of interest" description="Disordered" evidence="2">
    <location>
        <begin position="353"/>
        <end position="401"/>
    </location>
</feature>
<dbReference type="Proteomes" id="UP001374579">
    <property type="component" value="Unassembled WGS sequence"/>
</dbReference>
<sequence>MPRHCTLLGVGVALFGVAVFVLRPHPIISVLDAVPLLHVAFYLALGALSAVLVFRRQPDIFVDPAGKAVLITGCDTGFGYSLAQRLDEMGYQVFAGCLAPDREGALQLASTSSQRLRVVPLDVTDDWQVQQALTTVTQHCEEGALWAVINNAGIATFTEIEWCSVDQFQRLLDVNVLGVVRVTKAFLPLLRQSCGRVINVASLAGRFTIPAFAAYSMSKKACIAFSDALRMEMKKFDVSVVTIEPGLYRTPITQEEYLINSNRKSWAETPSAIKDDYGEEYFAAFLQNMTHQMKRARPNVHEVVDLMVTAVCVEKPRHRYVPYWRSYLRSLVLGNCPALVTDRIFQGMSVKVPPSAKTRNSKSSSSSTPKSATPVSATPSTPDRSVFSDTPKTVPNGQVTS</sequence>
<dbReference type="AlphaFoldDB" id="A0AAN9BXD7"/>
<dbReference type="PANTHER" id="PTHR43313">
    <property type="entry name" value="SHORT-CHAIN DEHYDROGENASE/REDUCTASE FAMILY 9C"/>
    <property type="match status" value="1"/>
</dbReference>
<dbReference type="PRINTS" id="PR00080">
    <property type="entry name" value="SDRFAMILY"/>
</dbReference>
<keyword evidence="3" id="KW-0812">Transmembrane</keyword>
<accession>A0AAN9BXD7</accession>
<evidence type="ECO:0000256" key="2">
    <source>
        <dbReference type="SAM" id="MobiDB-lite"/>
    </source>
</evidence>
<dbReference type="InterPro" id="IPR002347">
    <property type="entry name" value="SDR_fam"/>
</dbReference>
<name>A0AAN9BXD7_9CAEN</name>
<evidence type="ECO:0000256" key="3">
    <source>
        <dbReference type="SAM" id="Phobius"/>
    </source>
</evidence>
<feature type="compositionally biased region" description="Low complexity" evidence="2">
    <location>
        <begin position="354"/>
        <end position="382"/>
    </location>
</feature>
<dbReference type="SUPFAM" id="SSF51735">
    <property type="entry name" value="NAD(P)-binding Rossmann-fold domains"/>
    <property type="match status" value="1"/>
</dbReference>
<gene>
    <name evidence="4" type="ORF">V1264_012519</name>
</gene>
<keyword evidence="3" id="KW-0472">Membrane</keyword>
<dbReference type="Gene3D" id="3.40.50.720">
    <property type="entry name" value="NAD(P)-binding Rossmann-like Domain"/>
    <property type="match status" value="1"/>
</dbReference>
<evidence type="ECO:0000313" key="4">
    <source>
        <dbReference type="EMBL" id="KAK7113181.1"/>
    </source>
</evidence>
<feature type="transmembrane region" description="Helical" evidence="3">
    <location>
        <begin position="34"/>
        <end position="54"/>
    </location>
</feature>
<dbReference type="InterPro" id="IPR036291">
    <property type="entry name" value="NAD(P)-bd_dom_sf"/>
</dbReference>
<organism evidence="4 5">
    <name type="scientific">Littorina saxatilis</name>
    <dbReference type="NCBI Taxonomy" id="31220"/>
    <lineage>
        <taxon>Eukaryota</taxon>
        <taxon>Metazoa</taxon>
        <taxon>Spiralia</taxon>
        <taxon>Lophotrochozoa</taxon>
        <taxon>Mollusca</taxon>
        <taxon>Gastropoda</taxon>
        <taxon>Caenogastropoda</taxon>
        <taxon>Littorinimorpha</taxon>
        <taxon>Littorinoidea</taxon>
        <taxon>Littorinidae</taxon>
        <taxon>Littorina</taxon>
    </lineage>
</organism>
<dbReference type="EMBL" id="JBAMIC010000002">
    <property type="protein sequence ID" value="KAK7113181.1"/>
    <property type="molecule type" value="Genomic_DNA"/>
</dbReference>
<proteinExistence type="inferred from homology"/>
<dbReference type="GO" id="GO:0008202">
    <property type="term" value="P:steroid metabolic process"/>
    <property type="evidence" value="ECO:0007669"/>
    <property type="project" value="TreeGrafter"/>
</dbReference>
<reference evidence="4 5" key="1">
    <citation type="submission" date="2024-02" db="EMBL/GenBank/DDBJ databases">
        <title>Chromosome-scale genome assembly of the rough periwinkle Littorina saxatilis.</title>
        <authorList>
            <person name="De Jode A."/>
            <person name="Faria R."/>
            <person name="Formenti G."/>
            <person name="Sims Y."/>
            <person name="Smith T.P."/>
            <person name="Tracey A."/>
            <person name="Wood J.M.D."/>
            <person name="Zagrodzka Z.B."/>
            <person name="Johannesson K."/>
            <person name="Butlin R.K."/>
            <person name="Leder E.H."/>
        </authorList>
    </citation>
    <scope>NUCLEOTIDE SEQUENCE [LARGE SCALE GENOMIC DNA]</scope>
    <source>
        <strain evidence="4">Snail1</strain>
        <tissue evidence="4">Muscle</tissue>
    </source>
</reference>
<comment type="similarity">
    <text evidence="1">Belongs to the short-chain dehydrogenases/reductases (SDR) family.</text>
</comment>
<evidence type="ECO:0000256" key="1">
    <source>
        <dbReference type="RuleBase" id="RU000363"/>
    </source>
</evidence>
<evidence type="ECO:0000313" key="5">
    <source>
        <dbReference type="Proteomes" id="UP001374579"/>
    </source>
</evidence>
<dbReference type="PRINTS" id="PR00081">
    <property type="entry name" value="GDHRDH"/>
</dbReference>
<keyword evidence="5" id="KW-1185">Reference proteome</keyword>
<keyword evidence="3" id="KW-1133">Transmembrane helix</keyword>
<comment type="caution">
    <text evidence="4">The sequence shown here is derived from an EMBL/GenBank/DDBJ whole genome shotgun (WGS) entry which is preliminary data.</text>
</comment>